<comment type="caution">
    <text evidence="1">The sequence shown here is derived from an EMBL/GenBank/DDBJ whole genome shotgun (WGS) entry which is preliminary data.</text>
</comment>
<evidence type="ECO:0000313" key="1">
    <source>
        <dbReference type="EMBL" id="KAL3586653.1"/>
    </source>
</evidence>
<protein>
    <submittedName>
        <fullName evidence="1">Uncharacterized protein</fullName>
    </submittedName>
</protein>
<accession>A0ACC4C6R4</accession>
<keyword evidence="2" id="KW-1185">Reference proteome</keyword>
<proteinExistence type="predicted"/>
<reference evidence="1 2" key="1">
    <citation type="journal article" date="2024" name="Plant Biotechnol. J.">
        <title>Genome and CRISPR/Cas9 system of a widespread forest tree (Populus alba) in the world.</title>
        <authorList>
            <person name="Liu Y.J."/>
            <person name="Jiang P.F."/>
            <person name="Han X.M."/>
            <person name="Li X.Y."/>
            <person name="Wang H.M."/>
            <person name="Wang Y.J."/>
            <person name="Wang X.X."/>
            <person name="Zeng Q.Y."/>
        </authorList>
    </citation>
    <scope>NUCLEOTIDE SEQUENCE [LARGE SCALE GENOMIC DNA]</scope>
    <source>
        <strain evidence="2">cv. PAL-ZL1</strain>
    </source>
</reference>
<dbReference type="Proteomes" id="UP000309997">
    <property type="component" value="Unassembled WGS sequence"/>
</dbReference>
<dbReference type="EMBL" id="RCHU02000006">
    <property type="protein sequence ID" value="KAL3586653.1"/>
    <property type="molecule type" value="Genomic_DNA"/>
</dbReference>
<gene>
    <name evidence="1" type="ORF">D5086_013520</name>
</gene>
<sequence length="79" mass="8325">MSNGENKGLSARERPENGKQGISQLTAGRLSVACGLGGGSLVNAGVMLPTPIRARRNLNGQRNGKRGIGIFVNLLRHQC</sequence>
<name>A0ACC4C6R4_POPAL</name>
<evidence type="ECO:0000313" key="2">
    <source>
        <dbReference type="Proteomes" id="UP000309997"/>
    </source>
</evidence>
<organism evidence="1 2">
    <name type="scientific">Populus alba</name>
    <name type="common">White poplar</name>
    <dbReference type="NCBI Taxonomy" id="43335"/>
    <lineage>
        <taxon>Eukaryota</taxon>
        <taxon>Viridiplantae</taxon>
        <taxon>Streptophyta</taxon>
        <taxon>Embryophyta</taxon>
        <taxon>Tracheophyta</taxon>
        <taxon>Spermatophyta</taxon>
        <taxon>Magnoliopsida</taxon>
        <taxon>eudicotyledons</taxon>
        <taxon>Gunneridae</taxon>
        <taxon>Pentapetalae</taxon>
        <taxon>rosids</taxon>
        <taxon>fabids</taxon>
        <taxon>Malpighiales</taxon>
        <taxon>Salicaceae</taxon>
        <taxon>Saliceae</taxon>
        <taxon>Populus</taxon>
    </lineage>
</organism>